<evidence type="ECO:0000313" key="1">
    <source>
        <dbReference type="EMBL" id="JAH66170.1"/>
    </source>
</evidence>
<reference evidence="1" key="1">
    <citation type="submission" date="2014-11" db="EMBL/GenBank/DDBJ databases">
        <authorList>
            <person name="Amaro Gonzalez C."/>
        </authorList>
    </citation>
    <scope>NUCLEOTIDE SEQUENCE</scope>
</reference>
<dbReference type="EMBL" id="GBXM01042407">
    <property type="protein sequence ID" value="JAH66170.1"/>
    <property type="molecule type" value="Transcribed_RNA"/>
</dbReference>
<sequence length="35" mass="3895">MSHLKGPRFHLTTESNVSNVFALSRLPDRSDVIGL</sequence>
<organism evidence="1">
    <name type="scientific">Anguilla anguilla</name>
    <name type="common">European freshwater eel</name>
    <name type="synonym">Muraena anguilla</name>
    <dbReference type="NCBI Taxonomy" id="7936"/>
    <lineage>
        <taxon>Eukaryota</taxon>
        <taxon>Metazoa</taxon>
        <taxon>Chordata</taxon>
        <taxon>Craniata</taxon>
        <taxon>Vertebrata</taxon>
        <taxon>Euteleostomi</taxon>
        <taxon>Actinopterygii</taxon>
        <taxon>Neopterygii</taxon>
        <taxon>Teleostei</taxon>
        <taxon>Anguilliformes</taxon>
        <taxon>Anguillidae</taxon>
        <taxon>Anguilla</taxon>
    </lineage>
</organism>
<name>A0A0E9ULN4_ANGAN</name>
<protein>
    <submittedName>
        <fullName evidence="1">Uncharacterized protein</fullName>
    </submittedName>
</protein>
<reference evidence="1" key="2">
    <citation type="journal article" date="2015" name="Fish Shellfish Immunol.">
        <title>Early steps in the European eel (Anguilla anguilla)-Vibrio vulnificus interaction in the gills: Role of the RtxA13 toxin.</title>
        <authorList>
            <person name="Callol A."/>
            <person name="Pajuelo D."/>
            <person name="Ebbesson L."/>
            <person name="Teles M."/>
            <person name="MacKenzie S."/>
            <person name="Amaro C."/>
        </authorList>
    </citation>
    <scope>NUCLEOTIDE SEQUENCE</scope>
</reference>
<dbReference type="AlphaFoldDB" id="A0A0E9ULN4"/>
<proteinExistence type="predicted"/>
<accession>A0A0E9ULN4</accession>